<dbReference type="Proteomes" id="UP000027730">
    <property type="component" value="Unassembled WGS sequence"/>
</dbReference>
<sequence>MAFSQSYVLALVAYEYVWTVDDISKQTSTYTTTYSTWPGSHTAYVLVVNTAIPSPSQIETVGIPYTAVPGETSTQYVLATVATHSPMTLVSKTIPALMTPTTGSSVRTSPEAPSQEEGATSSHKPYFRHVQIVLICLFCGGYLWSRCLRHLHSRRLQERRSAVLNYEASAIKEAA</sequence>
<gene>
    <name evidence="2" type="ORF">M436DRAFT_64141</name>
</gene>
<dbReference type="GeneID" id="25413644"/>
<organism evidence="2 3">
    <name type="scientific">Aureobasidium namibiae CBS 147.97</name>
    <dbReference type="NCBI Taxonomy" id="1043004"/>
    <lineage>
        <taxon>Eukaryota</taxon>
        <taxon>Fungi</taxon>
        <taxon>Dikarya</taxon>
        <taxon>Ascomycota</taxon>
        <taxon>Pezizomycotina</taxon>
        <taxon>Dothideomycetes</taxon>
        <taxon>Dothideomycetidae</taxon>
        <taxon>Dothideales</taxon>
        <taxon>Saccotheciaceae</taxon>
        <taxon>Aureobasidium</taxon>
    </lineage>
</organism>
<dbReference type="AlphaFoldDB" id="A0A074WT91"/>
<reference evidence="2 3" key="1">
    <citation type="journal article" date="2014" name="BMC Genomics">
        <title>Genome sequencing of four Aureobasidium pullulans varieties: biotechnological potential, stress tolerance, and description of new species.</title>
        <authorList>
            <person name="Gostin Ar C."/>
            <person name="Ohm R.A."/>
            <person name="Kogej T."/>
            <person name="Sonjak S."/>
            <person name="Turk M."/>
            <person name="Zajc J."/>
            <person name="Zalar P."/>
            <person name="Grube M."/>
            <person name="Sun H."/>
            <person name="Han J."/>
            <person name="Sharma A."/>
            <person name="Chiniquy J."/>
            <person name="Ngan C.Y."/>
            <person name="Lipzen A."/>
            <person name="Barry K."/>
            <person name="Grigoriev I.V."/>
            <person name="Gunde-Cimerman N."/>
        </authorList>
    </citation>
    <scope>NUCLEOTIDE SEQUENCE [LARGE SCALE GENOMIC DNA]</scope>
    <source>
        <strain evidence="2 3">CBS 147.97</strain>
    </source>
</reference>
<dbReference type="HOGENOM" id="CLU_1539712_0_0_1"/>
<proteinExistence type="predicted"/>
<dbReference type="EMBL" id="KL584710">
    <property type="protein sequence ID" value="KEQ72977.1"/>
    <property type="molecule type" value="Genomic_DNA"/>
</dbReference>
<feature type="region of interest" description="Disordered" evidence="1">
    <location>
        <begin position="100"/>
        <end position="121"/>
    </location>
</feature>
<evidence type="ECO:0000256" key="1">
    <source>
        <dbReference type="SAM" id="MobiDB-lite"/>
    </source>
</evidence>
<name>A0A074WT91_9PEZI</name>
<keyword evidence="3" id="KW-1185">Reference proteome</keyword>
<evidence type="ECO:0000313" key="3">
    <source>
        <dbReference type="Proteomes" id="UP000027730"/>
    </source>
</evidence>
<evidence type="ECO:0000313" key="2">
    <source>
        <dbReference type="EMBL" id="KEQ72977.1"/>
    </source>
</evidence>
<protein>
    <submittedName>
        <fullName evidence="2">Uncharacterized protein</fullName>
    </submittedName>
</protein>
<dbReference type="RefSeq" id="XP_013427159.1">
    <property type="nucleotide sequence ID" value="XM_013571705.1"/>
</dbReference>
<accession>A0A074WT91</accession>
<dbReference type="OrthoDB" id="3924069at2759"/>